<sequence>MASSKPQPPPGPGDDEGEGELSFAVGKNSMNGDVEDDDVEAFSPRARARRSCCGARRPFCCRISYMCVLSRSCTLLFTLGLLVMIAWFIILHLIIRQSPNYNLVSDPEAIKGNNATTQYNWPVFVTARKLIEMQEAEEFPLGVTVLDARPKPNAFTRFGPAGTSVHGSARAYWTDFAANGGILKSDEQLVTLFEQRGVSPGRPVVVYGAWTEGWGEEGRVYWQLAYLGHVNVSILYGGIYAWNEHCRDHGGDCGRFASSTDEKKKIADPAGKFVAKANNTLRVSFNDVVWLDEMQSNDTRAVIMDARNGNEYDGATPYGSTYGGHIPRALSFPWKSVFDSDGSGNIASPEAIWTAIRSSPGAPSNLPPTFANLTQAARTTRYIAVSYCTGGVRSAFLFATLTWMPWPGIVSNYDGSWWEYSKQSFTGGS</sequence>
<keyword evidence="4" id="KW-0812">Transmembrane</keyword>
<evidence type="ECO:0000256" key="1">
    <source>
        <dbReference type="ARBA" id="ARBA00022737"/>
    </source>
</evidence>
<protein>
    <recommendedName>
        <fullName evidence="2">Sulfurtransferase</fullName>
    </recommendedName>
</protein>
<organism evidence="6 7">
    <name type="scientific">Pycnococcus provasolii</name>
    <dbReference type="NCBI Taxonomy" id="41880"/>
    <lineage>
        <taxon>Eukaryota</taxon>
        <taxon>Viridiplantae</taxon>
        <taxon>Chlorophyta</taxon>
        <taxon>Pseudoscourfieldiophyceae</taxon>
        <taxon>Pseudoscourfieldiales</taxon>
        <taxon>Pycnococcaceae</taxon>
        <taxon>Pycnococcus</taxon>
    </lineage>
</organism>
<keyword evidence="2" id="KW-0808">Transferase</keyword>
<gene>
    <name evidence="6" type="ORF">PPROV_000075300</name>
</gene>
<dbReference type="PANTHER" id="PTHR43855">
    <property type="entry name" value="THIOSULFATE SULFURTRANSFERASE"/>
    <property type="match status" value="1"/>
</dbReference>
<dbReference type="GO" id="GO:0004792">
    <property type="term" value="F:thiosulfate-cyanide sulfurtransferase activity"/>
    <property type="evidence" value="ECO:0007669"/>
    <property type="project" value="InterPro"/>
</dbReference>
<reference evidence="6" key="1">
    <citation type="submission" date="2020-10" db="EMBL/GenBank/DDBJ databases">
        <title>Unveiling of a novel bifunctional photoreceptor, Dualchrome1, isolated from a cosmopolitan green alga.</title>
        <authorList>
            <person name="Suzuki S."/>
            <person name="Kawachi M."/>
        </authorList>
    </citation>
    <scope>NUCLEOTIDE SEQUENCE</scope>
    <source>
        <strain evidence="6">NIES 2893</strain>
    </source>
</reference>
<evidence type="ECO:0000256" key="2">
    <source>
        <dbReference type="RuleBase" id="RU000507"/>
    </source>
</evidence>
<dbReference type="OrthoDB" id="566238at2759"/>
<dbReference type="SMART" id="SM00450">
    <property type="entry name" value="RHOD"/>
    <property type="match status" value="2"/>
</dbReference>
<evidence type="ECO:0000313" key="7">
    <source>
        <dbReference type="Proteomes" id="UP000660262"/>
    </source>
</evidence>
<keyword evidence="4" id="KW-0472">Membrane</keyword>
<dbReference type="AlphaFoldDB" id="A0A830HA87"/>
<name>A0A830HA87_9CHLO</name>
<dbReference type="InterPro" id="IPR036873">
    <property type="entry name" value="Rhodanese-like_dom_sf"/>
</dbReference>
<dbReference type="InterPro" id="IPR001763">
    <property type="entry name" value="Rhodanese-like_dom"/>
</dbReference>
<evidence type="ECO:0000256" key="4">
    <source>
        <dbReference type="SAM" id="Phobius"/>
    </source>
</evidence>
<dbReference type="Gene3D" id="3.40.250.10">
    <property type="entry name" value="Rhodanese-like domain"/>
    <property type="match status" value="2"/>
</dbReference>
<keyword evidence="1" id="KW-0677">Repeat</keyword>
<evidence type="ECO:0000256" key="3">
    <source>
        <dbReference type="SAM" id="MobiDB-lite"/>
    </source>
</evidence>
<evidence type="ECO:0000313" key="6">
    <source>
        <dbReference type="EMBL" id="GHP01997.1"/>
    </source>
</evidence>
<feature type="domain" description="Rhodanese" evidence="5">
    <location>
        <begin position="297"/>
        <end position="429"/>
    </location>
</feature>
<dbReference type="PROSITE" id="PS50206">
    <property type="entry name" value="RHODANESE_3"/>
    <property type="match status" value="2"/>
</dbReference>
<feature type="region of interest" description="Disordered" evidence="3">
    <location>
        <begin position="1"/>
        <end position="38"/>
    </location>
</feature>
<dbReference type="PROSITE" id="PS00683">
    <property type="entry name" value="RHODANESE_2"/>
    <property type="match status" value="1"/>
</dbReference>
<keyword evidence="7" id="KW-1185">Reference proteome</keyword>
<comment type="caution">
    <text evidence="6">The sequence shown here is derived from an EMBL/GenBank/DDBJ whole genome shotgun (WGS) entry which is preliminary data.</text>
</comment>
<dbReference type="InterPro" id="IPR051126">
    <property type="entry name" value="Thiosulfate_sulfurtransferase"/>
</dbReference>
<feature type="compositionally biased region" description="Pro residues" evidence="3">
    <location>
        <begin position="1"/>
        <end position="12"/>
    </location>
</feature>
<dbReference type="EMBL" id="BNJQ01000002">
    <property type="protein sequence ID" value="GHP01997.1"/>
    <property type="molecule type" value="Genomic_DNA"/>
</dbReference>
<evidence type="ECO:0000259" key="5">
    <source>
        <dbReference type="PROSITE" id="PS50206"/>
    </source>
</evidence>
<keyword evidence="4" id="KW-1133">Transmembrane helix</keyword>
<proteinExistence type="predicted"/>
<dbReference type="Proteomes" id="UP000660262">
    <property type="component" value="Unassembled WGS sequence"/>
</dbReference>
<feature type="domain" description="Rhodanese" evidence="5">
    <location>
        <begin position="184"/>
        <end position="251"/>
    </location>
</feature>
<accession>A0A830HA87</accession>
<dbReference type="InterPro" id="IPR001307">
    <property type="entry name" value="Thiosulphate_STrfase_CS"/>
</dbReference>
<dbReference type="SUPFAM" id="SSF52821">
    <property type="entry name" value="Rhodanese/Cell cycle control phosphatase"/>
    <property type="match status" value="2"/>
</dbReference>
<dbReference type="PANTHER" id="PTHR43855:SF1">
    <property type="entry name" value="THIOSULFATE SULFURTRANSFERASE"/>
    <property type="match status" value="1"/>
</dbReference>
<feature type="transmembrane region" description="Helical" evidence="4">
    <location>
        <begin position="75"/>
        <end position="95"/>
    </location>
</feature>
<dbReference type="Pfam" id="PF00581">
    <property type="entry name" value="Rhodanese"/>
    <property type="match status" value="2"/>
</dbReference>